<reference evidence="2 3" key="1">
    <citation type="submission" date="2017-02" db="EMBL/GenBank/DDBJ databases">
        <title>Paraburkholderia sophoroidis sp. nov. and Paraburkholderia steynii sp. nov. rhizobial symbionts of the fynbos legume Hypocalyptus sophoroides.</title>
        <authorList>
            <person name="Steenkamp E.T."/>
            <person name="Beukes C.W."/>
            <person name="Van Zyl E."/>
            <person name="Avontuur J."/>
            <person name="Chan W.Y."/>
            <person name="Hassen A."/>
            <person name="Palmer M."/>
            <person name="Mthombeni L."/>
            <person name="Phalane F."/>
            <person name="Sereme K."/>
            <person name="Venter S.N."/>
        </authorList>
    </citation>
    <scope>NUCLEOTIDE SEQUENCE [LARGE SCALE GENOMIC DNA]</scope>
    <source>
        <strain evidence="2 3">HC1.1ba</strain>
    </source>
</reference>
<feature type="signal peptide" evidence="1">
    <location>
        <begin position="1"/>
        <end position="22"/>
    </location>
</feature>
<evidence type="ECO:0000256" key="1">
    <source>
        <dbReference type="SAM" id="SignalP"/>
    </source>
</evidence>
<dbReference type="EMBL" id="MWML01000001">
    <property type="protein sequence ID" value="TCG10218.1"/>
    <property type="molecule type" value="Genomic_DNA"/>
</dbReference>
<dbReference type="AlphaFoldDB" id="A0A4V2NHU8"/>
<protein>
    <submittedName>
        <fullName evidence="2">Uncharacterized protein</fullName>
    </submittedName>
</protein>
<evidence type="ECO:0000313" key="2">
    <source>
        <dbReference type="EMBL" id="TCG10218.1"/>
    </source>
</evidence>
<sequence>MKHAISLLAIAVAVCAPASALAQANAGGYYMPIPAPPPPVVYQSHYAPPGAYGAPGTYVYRSNPPPVVYRAPPAVYGYGNGQGGGWHRGWEYHRR</sequence>
<organism evidence="2 3">
    <name type="scientific">Paraburkholderia steynii</name>
    <dbReference type="NCBI Taxonomy" id="1245441"/>
    <lineage>
        <taxon>Bacteria</taxon>
        <taxon>Pseudomonadati</taxon>
        <taxon>Pseudomonadota</taxon>
        <taxon>Betaproteobacteria</taxon>
        <taxon>Burkholderiales</taxon>
        <taxon>Burkholderiaceae</taxon>
        <taxon>Paraburkholderia</taxon>
    </lineage>
</organism>
<name>A0A4V2NHU8_9BURK</name>
<dbReference type="Proteomes" id="UP000294200">
    <property type="component" value="Unassembled WGS sequence"/>
</dbReference>
<evidence type="ECO:0000313" key="3">
    <source>
        <dbReference type="Proteomes" id="UP000294200"/>
    </source>
</evidence>
<accession>A0A4V2NHU8</accession>
<comment type="caution">
    <text evidence="2">The sequence shown here is derived from an EMBL/GenBank/DDBJ whole genome shotgun (WGS) entry which is preliminary data.</text>
</comment>
<gene>
    <name evidence="2" type="ORF">BZM27_00235</name>
</gene>
<proteinExistence type="predicted"/>
<keyword evidence="1" id="KW-0732">Signal</keyword>
<keyword evidence="3" id="KW-1185">Reference proteome</keyword>
<feature type="chain" id="PRO_5020611266" evidence="1">
    <location>
        <begin position="23"/>
        <end position="95"/>
    </location>
</feature>